<keyword evidence="4 6" id="KW-1133">Transmembrane helix</keyword>
<dbReference type="GO" id="GO:0007606">
    <property type="term" value="P:sensory perception of chemical stimulus"/>
    <property type="evidence" value="ECO:0007669"/>
    <property type="project" value="InterPro"/>
</dbReference>
<dbReference type="Pfam" id="PF02175">
    <property type="entry name" value="7TM_GPCR_Srb"/>
    <property type="match status" value="1"/>
</dbReference>
<keyword evidence="3 6" id="KW-0812">Transmembrane</keyword>
<feature type="transmembrane region" description="Helical" evidence="6">
    <location>
        <begin position="98"/>
        <end position="117"/>
    </location>
</feature>
<dbReference type="PRINTS" id="PR00699">
    <property type="entry name" value="TMPROTEINSRB"/>
</dbReference>
<comment type="subcellular location">
    <subcellularLocation>
        <location evidence="1">Membrane</location>
        <topology evidence="1">Multi-pass membrane protein</topology>
    </subcellularLocation>
</comment>
<evidence type="ECO:0000256" key="3">
    <source>
        <dbReference type="ARBA" id="ARBA00022692"/>
    </source>
</evidence>
<evidence type="ECO:0000256" key="6">
    <source>
        <dbReference type="SAM" id="Phobius"/>
    </source>
</evidence>
<proteinExistence type="inferred from homology"/>
<protein>
    <submittedName>
        <fullName evidence="8">Serpentine Receptor, class V</fullName>
    </submittedName>
</protein>
<feature type="transmembrane region" description="Helical" evidence="6">
    <location>
        <begin position="138"/>
        <end position="158"/>
    </location>
</feature>
<dbReference type="eggNOG" id="ENOG502TFE3">
    <property type="taxonomic scope" value="Eukaryota"/>
</dbReference>
<name>A0A1I7TA98_9PELO</name>
<feature type="transmembrane region" description="Helical" evidence="6">
    <location>
        <begin position="233"/>
        <end position="255"/>
    </location>
</feature>
<dbReference type="Proteomes" id="UP000095282">
    <property type="component" value="Unplaced"/>
</dbReference>
<organism evidence="7 8">
    <name type="scientific">Caenorhabditis tropicalis</name>
    <dbReference type="NCBI Taxonomy" id="1561998"/>
    <lineage>
        <taxon>Eukaryota</taxon>
        <taxon>Metazoa</taxon>
        <taxon>Ecdysozoa</taxon>
        <taxon>Nematoda</taxon>
        <taxon>Chromadorea</taxon>
        <taxon>Rhabditida</taxon>
        <taxon>Rhabditina</taxon>
        <taxon>Rhabditomorpha</taxon>
        <taxon>Rhabditoidea</taxon>
        <taxon>Rhabditidae</taxon>
        <taxon>Peloderinae</taxon>
        <taxon>Caenorhabditis</taxon>
    </lineage>
</organism>
<keyword evidence="7" id="KW-1185">Reference proteome</keyword>
<feature type="transmembrane region" description="Helical" evidence="6">
    <location>
        <begin position="20"/>
        <end position="42"/>
    </location>
</feature>
<dbReference type="WBParaSite" id="Csp11.Scaffold563.g3960.t1">
    <property type="protein sequence ID" value="Csp11.Scaffold563.g3960.t1"/>
    <property type="gene ID" value="Csp11.Scaffold563.g3960"/>
</dbReference>
<dbReference type="PANTHER" id="PTHR31216:SF12">
    <property type="entry name" value="SERPENTINE RECEPTOR CLASS BETA-1-RELATED"/>
    <property type="match status" value="1"/>
</dbReference>
<feature type="transmembrane region" description="Helical" evidence="6">
    <location>
        <begin position="178"/>
        <end position="202"/>
    </location>
</feature>
<feature type="transmembrane region" description="Helical" evidence="6">
    <location>
        <begin position="54"/>
        <end position="78"/>
    </location>
</feature>
<dbReference type="PANTHER" id="PTHR31216">
    <property type="entry name" value="SERPENTINE RECEPTOR CLASS BETA-1-RELATED-RELATED"/>
    <property type="match status" value="1"/>
</dbReference>
<evidence type="ECO:0000256" key="1">
    <source>
        <dbReference type="ARBA" id="ARBA00004141"/>
    </source>
</evidence>
<accession>A0A1I7TA98</accession>
<keyword evidence="5 6" id="KW-0472">Membrane</keyword>
<feature type="transmembrane region" description="Helical" evidence="6">
    <location>
        <begin position="275"/>
        <end position="294"/>
    </location>
</feature>
<evidence type="ECO:0000313" key="7">
    <source>
        <dbReference type="Proteomes" id="UP000095282"/>
    </source>
</evidence>
<dbReference type="STRING" id="1561998.A0A1I7TA98"/>
<evidence type="ECO:0000256" key="2">
    <source>
        <dbReference type="ARBA" id="ARBA00006860"/>
    </source>
</evidence>
<dbReference type="GO" id="GO:0016020">
    <property type="term" value="C:membrane"/>
    <property type="evidence" value="ECO:0007669"/>
    <property type="project" value="UniProtKB-SubCell"/>
</dbReference>
<comment type="similarity">
    <text evidence="2">Belongs to the nematode receptor-like protein srb family.</text>
</comment>
<dbReference type="GO" id="GO:0004888">
    <property type="term" value="F:transmembrane signaling receptor activity"/>
    <property type="evidence" value="ECO:0007669"/>
    <property type="project" value="InterPro"/>
</dbReference>
<evidence type="ECO:0000256" key="5">
    <source>
        <dbReference type="ARBA" id="ARBA00023136"/>
    </source>
</evidence>
<reference evidence="8" key="1">
    <citation type="submission" date="2016-11" db="UniProtKB">
        <authorList>
            <consortium name="WormBaseParasite"/>
        </authorList>
    </citation>
    <scope>IDENTIFICATION</scope>
</reference>
<dbReference type="InterPro" id="IPR002184">
    <property type="entry name" value="7TM_GPCR_serpentine_rcpt_Srb"/>
</dbReference>
<evidence type="ECO:0000313" key="8">
    <source>
        <dbReference type="WBParaSite" id="Csp11.Scaffold563.g3960.t1"/>
    </source>
</evidence>
<sequence length="338" mass="39402">MEKCDLIYEVSFDPLYRYSQFYTLITSFFSIFPLIYLVYFKLRRSTFNENIKFLYMLYFSQILISVLNNVIVFFHHVLIPFIAVSKCDLLVVPMKNRIFQSIGVFGISCPMLTILGISVERLLALIFARCYEHVRLHIGVLIGFIAILIDVIIIFLFFRNERFDQPSISYFMVPDTSGFKMNILCWTLLSANALNLIFNYFLIKVNTVLKEKWRNNSLSTRFQMEENIITTKFSTFISFLHVFFFSLYLAFTLFIRLLGPNFLTTQAELMSVRGVYITIPTYNLIIGVASCVMLRHLRAMKVAKVHAEVTIKYSGLEGSRNHDEAIFNVWKAQSATFK</sequence>
<dbReference type="AlphaFoldDB" id="A0A1I7TA98"/>
<evidence type="ECO:0000256" key="4">
    <source>
        <dbReference type="ARBA" id="ARBA00022989"/>
    </source>
</evidence>